<dbReference type="Proteomes" id="UP001628091">
    <property type="component" value="Unassembled WGS sequence"/>
</dbReference>
<dbReference type="Gene3D" id="3.40.309.10">
    <property type="entry name" value="Aldehyde Dehydrogenase, Chain A, domain 2"/>
    <property type="match status" value="1"/>
</dbReference>
<evidence type="ECO:0000256" key="1">
    <source>
        <dbReference type="ARBA" id="ARBA00009986"/>
    </source>
</evidence>
<proteinExistence type="inferred from homology"/>
<dbReference type="NCBIfam" id="TIGR01780">
    <property type="entry name" value="SSADH"/>
    <property type="match status" value="1"/>
</dbReference>
<keyword evidence="2 4" id="KW-0560">Oxidoreductase</keyword>
<dbReference type="InterPro" id="IPR016161">
    <property type="entry name" value="Ald_DH/histidinol_DH"/>
</dbReference>
<accession>A0ABQ0H088</accession>
<organism evidence="6 7">
    <name type="scientific">Phyllobacterium phragmitis</name>
    <dbReference type="NCBI Taxonomy" id="2670329"/>
    <lineage>
        <taxon>Bacteria</taxon>
        <taxon>Pseudomonadati</taxon>
        <taxon>Pseudomonadota</taxon>
        <taxon>Alphaproteobacteria</taxon>
        <taxon>Hyphomicrobiales</taxon>
        <taxon>Phyllobacteriaceae</taxon>
        <taxon>Phyllobacterium</taxon>
    </lineage>
</organism>
<dbReference type="InterPro" id="IPR016162">
    <property type="entry name" value="Ald_DH_N"/>
</dbReference>
<dbReference type="PROSITE" id="PS00070">
    <property type="entry name" value="ALDEHYDE_DEHYDR_CYS"/>
    <property type="match status" value="1"/>
</dbReference>
<reference evidence="6 7" key="1">
    <citation type="submission" date="2024-10" db="EMBL/GenBank/DDBJ databases">
        <title>Isolation, draft genome sequencing and identification of Phyllobacterium sp. NSA23, isolated from leaf soil.</title>
        <authorList>
            <person name="Akita H."/>
        </authorList>
    </citation>
    <scope>NUCLEOTIDE SEQUENCE [LARGE SCALE GENOMIC DNA]</scope>
    <source>
        <strain evidence="6 7">NSA23</strain>
    </source>
</reference>
<dbReference type="EMBL" id="BAAFZP010000001">
    <property type="protein sequence ID" value="GAB1582338.1"/>
    <property type="molecule type" value="Genomic_DNA"/>
</dbReference>
<dbReference type="InterPro" id="IPR050740">
    <property type="entry name" value="Aldehyde_DH_Superfamily"/>
</dbReference>
<dbReference type="Gene3D" id="3.40.605.10">
    <property type="entry name" value="Aldehyde Dehydrogenase, Chain A, domain 1"/>
    <property type="match status" value="1"/>
</dbReference>
<sequence length="486" mass="52466">MLQKTSYFMKQANLIAGDWVEADSGQTIDVVNPATGLKIGTVPNSGKAETARAIQAAAEAFESWKKTSANERAKLMRKLHDLILENQDSLAELLTLEQGKSLTEAKGEIGMSAAYILWYAEEARRVYGDVVPSPWRDRRIMVTKEPVGVIAAITPWNFPSSMLARKIGPALASGCTAVVKPATQTPYSGLAWGVLCEEAGIPKGVVNVLTGSASEIGGELTRNPLVRKITFTGSTEVGKILIKQAASTVKKVSMELGGNAPFIVFDDADLDRAVEGAIAAKFRNSGQTCVCTNRFFVQSKIYNKFVEKFAAATEKLKVGNGLEEGTQQGPLIDEKAVQKVEELIADAEKKGGKILTGGKRHALGGTYFQPTVIADAKPRMRFTKEEIFGPVAPVYKFKTEQEAIDLANNTEYGLACYFYTQDLGRTFRVMEGLKYGLIGVNEGIITTVEAPFGGLKESGLGKEGGHQGIEDYLDTKYVCIGGLGIQ</sequence>
<dbReference type="InterPro" id="IPR016160">
    <property type="entry name" value="Ald_DH_CS_CYS"/>
</dbReference>
<feature type="domain" description="Aldehyde dehydrogenase" evidence="5">
    <location>
        <begin position="19"/>
        <end position="478"/>
    </location>
</feature>
<comment type="caution">
    <text evidence="6">The sequence shown here is derived from an EMBL/GenBank/DDBJ whole genome shotgun (WGS) entry which is preliminary data.</text>
</comment>
<dbReference type="PROSITE" id="PS00687">
    <property type="entry name" value="ALDEHYDE_DEHYDR_GLU"/>
    <property type="match status" value="1"/>
</dbReference>
<protein>
    <submittedName>
        <fullName evidence="6">NAD-dependent succinate-semialdehyde dehydrogenase</fullName>
    </submittedName>
</protein>
<evidence type="ECO:0000313" key="6">
    <source>
        <dbReference type="EMBL" id="GAB1582338.1"/>
    </source>
</evidence>
<dbReference type="Pfam" id="PF00171">
    <property type="entry name" value="Aldedh"/>
    <property type="match status" value="1"/>
</dbReference>
<evidence type="ECO:0000256" key="3">
    <source>
        <dbReference type="PROSITE-ProRule" id="PRU10007"/>
    </source>
</evidence>
<dbReference type="CDD" id="cd07103">
    <property type="entry name" value="ALDH_F5_SSADH_GabD"/>
    <property type="match status" value="1"/>
</dbReference>
<dbReference type="RefSeq" id="WP_407864988.1">
    <property type="nucleotide sequence ID" value="NZ_BAAFZP010000001.1"/>
</dbReference>
<dbReference type="InterPro" id="IPR029510">
    <property type="entry name" value="Ald_DH_CS_GLU"/>
</dbReference>
<dbReference type="InterPro" id="IPR015590">
    <property type="entry name" value="Aldehyde_DH_dom"/>
</dbReference>
<dbReference type="PANTHER" id="PTHR43353">
    <property type="entry name" value="SUCCINATE-SEMIALDEHYDE DEHYDROGENASE, MITOCHONDRIAL"/>
    <property type="match status" value="1"/>
</dbReference>
<evidence type="ECO:0000256" key="2">
    <source>
        <dbReference type="ARBA" id="ARBA00023002"/>
    </source>
</evidence>
<dbReference type="PANTHER" id="PTHR43353:SF5">
    <property type="entry name" value="SUCCINATE-SEMIALDEHYDE DEHYDROGENASE, MITOCHONDRIAL"/>
    <property type="match status" value="1"/>
</dbReference>
<feature type="active site" evidence="3">
    <location>
        <position position="255"/>
    </location>
</feature>
<comment type="similarity">
    <text evidence="1 4">Belongs to the aldehyde dehydrogenase family.</text>
</comment>
<name>A0ABQ0H088_9HYPH</name>
<keyword evidence="7" id="KW-1185">Reference proteome</keyword>
<dbReference type="InterPro" id="IPR010102">
    <property type="entry name" value="Succ_semiAld_DH"/>
</dbReference>
<dbReference type="InterPro" id="IPR016163">
    <property type="entry name" value="Ald_DH_C"/>
</dbReference>
<evidence type="ECO:0000313" key="7">
    <source>
        <dbReference type="Proteomes" id="UP001628091"/>
    </source>
</evidence>
<gene>
    <name evidence="6" type="ORF">PPNSA23_22810</name>
</gene>
<evidence type="ECO:0000259" key="5">
    <source>
        <dbReference type="Pfam" id="PF00171"/>
    </source>
</evidence>
<dbReference type="SUPFAM" id="SSF53720">
    <property type="entry name" value="ALDH-like"/>
    <property type="match status" value="1"/>
</dbReference>
<evidence type="ECO:0000256" key="4">
    <source>
        <dbReference type="RuleBase" id="RU003345"/>
    </source>
</evidence>